<dbReference type="GO" id="GO:0005886">
    <property type="term" value="C:plasma membrane"/>
    <property type="evidence" value="ECO:0007669"/>
    <property type="project" value="TreeGrafter"/>
</dbReference>
<feature type="transmembrane region" description="Helical" evidence="8">
    <location>
        <begin position="342"/>
        <end position="366"/>
    </location>
</feature>
<dbReference type="OrthoDB" id="9764416at2"/>
<feature type="transmembrane region" description="Helical" evidence="8">
    <location>
        <begin position="210"/>
        <end position="236"/>
    </location>
</feature>
<organism evidence="9 10">
    <name type="scientific">Methyloceanibacter marginalis</name>
    <dbReference type="NCBI Taxonomy" id="1774971"/>
    <lineage>
        <taxon>Bacteria</taxon>
        <taxon>Pseudomonadati</taxon>
        <taxon>Pseudomonadota</taxon>
        <taxon>Alphaproteobacteria</taxon>
        <taxon>Hyphomicrobiales</taxon>
        <taxon>Hyphomicrobiaceae</taxon>
        <taxon>Methyloceanibacter</taxon>
    </lineage>
</organism>
<sequence>MRALTWSGSAQFIAGAIGLAVPLIVVSVLLTHLPAPQFTYGEMFGSLQSAETAAGMSPVEPGDIGALPAPEPMAAVKPFLQSFGAITERGFFALFFCFALGTAALPSLIARSGVTCSVADQRRSTAWALLLVAVFVITAPSLAAFAKVLMFRDMALIPTEGLPAWLSSLSLGQLAQASDINGDGTIGAGELLISRDGIALALPILAELPYVLTALMAAAGLAIALAAAGSHLFTLGASLADDVYGTLDRKPIVLPRLMAAWAVIAACAFLVAVYLFIAEVDALHIAVTAFAFAAATFFPVLLLAIWWPRCTTWGALASLATGFGILFLALTVGGLFGVAETAVGTAMSCLVAAVLAFGAGVGVSLYGPEPASLDTAYYEEMRKPDGETMFDQAQARAATASSEED</sequence>
<keyword evidence="3" id="KW-0813">Transport</keyword>
<keyword evidence="6 8" id="KW-0472">Membrane</keyword>
<dbReference type="AlphaFoldDB" id="A0A1E3WBU3"/>
<dbReference type="PANTHER" id="PTHR48086">
    <property type="entry name" value="SODIUM/PROLINE SYMPORTER-RELATED"/>
    <property type="match status" value="1"/>
</dbReference>
<dbReference type="Gene3D" id="1.20.1730.10">
    <property type="entry name" value="Sodium/glucose cotransporter"/>
    <property type="match status" value="1"/>
</dbReference>
<evidence type="ECO:0000256" key="7">
    <source>
        <dbReference type="RuleBase" id="RU362091"/>
    </source>
</evidence>
<dbReference type="RefSeq" id="WP_069623508.1">
    <property type="nucleotide sequence ID" value="NZ_LPWD01000129.1"/>
</dbReference>
<dbReference type="GO" id="GO:0022857">
    <property type="term" value="F:transmembrane transporter activity"/>
    <property type="evidence" value="ECO:0007669"/>
    <property type="project" value="InterPro"/>
</dbReference>
<dbReference type="PANTHER" id="PTHR48086:SF5">
    <property type="entry name" value="NA(+):SOLUTE SYMPORTER (SSF FAMILY)"/>
    <property type="match status" value="1"/>
</dbReference>
<evidence type="ECO:0000313" key="10">
    <source>
        <dbReference type="Proteomes" id="UP000095042"/>
    </source>
</evidence>
<keyword evidence="4 8" id="KW-0812">Transmembrane</keyword>
<keyword evidence="10" id="KW-1185">Reference proteome</keyword>
<evidence type="ECO:0000313" key="9">
    <source>
        <dbReference type="EMBL" id="ODS03289.1"/>
    </source>
</evidence>
<accession>A0A1E3WBU3</accession>
<evidence type="ECO:0000256" key="1">
    <source>
        <dbReference type="ARBA" id="ARBA00004141"/>
    </source>
</evidence>
<dbReference type="InterPro" id="IPR018247">
    <property type="entry name" value="EF_Hand_1_Ca_BS"/>
</dbReference>
<feature type="transmembrane region" description="Helical" evidence="8">
    <location>
        <begin position="313"/>
        <end position="336"/>
    </location>
</feature>
<dbReference type="PROSITE" id="PS50283">
    <property type="entry name" value="NA_SOLUT_SYMP_3"/>
    <property type="match status" value="1"/>
</dbReference>
<dbReference type="Pfam" id="PF00474">
    <property type="entry name" value="SSF"/>
    <property type="match status" value="1"/>
</dbReference>
<feature type="transmembrane region" description="Helical" evidence="8">
    <location>
        <begin position="257"/>
        <end position="277"/>
    </location>
</feature>
<dbReference type="InterPro" id="IPR050277">
    <property type="entry name" value="Sodium:Solute_Symporter"/>
</dbReference>
<comment type="caution">
    <text evidence="9">The sequence shown here is derived from an EMBL/GenBank/DDBJ whole genome shotgun (WGS) entry which is preliminary data.</text>
</comment>
<evidence type="ECO:0000256" key="8">
    <source>
        <dbReference type="SAM" id="Phobius"/>
    </source>
</evidence>
<dbReference type="InterPro" id="IPR001734">
    <property type="entry name" value="Na/solute_symporter"/>
</dbReference>
<comment type="subcellular location">
    <subcellularLocation>
        <location evidence="1">Membrane</location>
        <topology evidence="1">Multi-pass membrane protein</topology>
    </subcellularLocation>
</comment>
<feature type="transmembrane region" description="Helical" evidence="8">
    <location>
        <begin position="12"/>
        <end position="33"/>
    </location>
</feature>
<keyword evidence="5 8" id="KW-1133">Transmembrane helix</keyword>
<evidence type="ECO:0000256" key="5">
    <source>
        <dbReference type="ARBA" id="ARBA00022989"/>
    </source>
</evidence>
<dbReference type="EMBL" id="LPWD01000129">
    <property type="protein sequence ID" value="ODS03289.1"/>
    <property type="molecule type" value="Genomic_DNA"/>
</dbReference>
<evidence type="ECO:0000256" key="2">
    <source>
        <dbReference type="ARBA" id="ARBA00006434"/>
    </source>
</evidence>
<dbReference type="InterPro" id="IPR038377">
    <property type="entry name" value="Na/Glc_symporter_sf"/>
</dbReference>
<proteinExistence type="inferred from homology"/>
<dbReference type="Proteomes" id="UP000095042">
    <property type="component" value="Unassembled WGS sequence"/>
</dbReference>
<dbReference type="PROSITE" id="PS00018">
    <property type="entry name" value="EF_HAND_1"/>
    <property type="match status" value="1"/>
</dbReference>
<evidence type="ECO:0000256" key="3">
    <source>
        <dbReference type="ARBA" id="ARBA00022448"/>
    </source>
</evidence>
<evidence type="ECO:0000256" key="4">
    <source>
        <dbReference type="ARBA" id="ARBA00022692"/>
    </source>
</evidence>
<name>A0A1E3WBU3_9HYPH</name>
<feature type="transmembrane region" description="Helical" evidence="8">
    <location>
        <begin position="283"/>
        <end position="306"/>
    </location>
</feature>
<feature type="transmembrane region" description="Helical" evidence="8">
    <location>
        <begin position="126"/>
        <end position="146"/>
    </location>
</feature>
<protein>
    <recommendedName>
        <fullName evidence="11">EF-hand domain-containing protein</fullName>
    </recommendedName>
</protein>
<evidence type="ECO:0000256" key="6">
    <source>
        <dbReference type="ARBA" id="ARBA00023136"/>
    </source>
</evidence>
<reference evidence="9 10" key="1">
    <citation type="journal article" date="2016" name="Environ. Microbiol.">
        <title>New Methyloceanibacter diversity from North Sea sediments includes methanotroph containing solely the soluble methane monooxygenase.</title>
        <authorList>
            <person name="Vekeman B."/>
            <person name="Kerckhof F.M."/>
            <person name="Cremers G."/>
            <person name="de Vos P."/>
            <person name="Vandamme P."/>
            <person name="Boon N."/>
            <person name="Op den Camp H.J."/>
            <person name="Heylen K."/>
        </authorList>
    </citation>
    <scope>NUCLEOTIDE SEQUENCE [LARGE SCALE GENOMIC DNA]</scope>
    <source>
        <strain evidence="9 10">R-67177</strain>
    </source>
</reference>
<evidence type="ECO:0008006" key="11">
    <source>
        <dbReference type="Google" id="ProtNLM"/>
    </source>
</evidence>
<comment type="similarity">
    <text evidence="2 7">Belongs to the sodium:solute symporter (SSF) (TC 2.A.21) family.</text>
</comment>
<gene>
    <name evidence="9" type="ORF">AUC71_10410</name>
</gene>
<feature type="transmembrane region" description="Helical" evidence="8">
    <location>
        <begin position="91"/>
        <end position="114"/>
    </location>
</feature>